<proteinExistence type="inferred from homology"/>
<keyword evidence="2" id="KW-0547">Nucleotide-binding</keyword>
<dbReference type="SUPFAM" id="SSF53067">
    <property type="entry name" value="Actin-like ATPase domain"/>
    <property type="match status" value="1"/>
</dbReference>
<sequence length="77" mass="8667">MGTKRLLQLTRSEFELLNEDLFESVVDPIEAALADADIGPGDVDEIVAAMELPSQRRKHHVYTRGKKMNMISELPND</sequence>
<name>A0A914R6M0_PAREQ</name>
<keyword evidence="3" id="KW-0067">ATP-binding</keyword>
<evidence type="ECO:0000256" key="3">
    <source>
        <dbReference type="ARBA" id="ARBA00022840"/>
    </source>
</evidence>
<dbReference type="GO" id="GO:0005524">
    <property type="term" value="F:ATP binding"/>
    <property type="evidence" value="ECO:0007669"/>
    <property type="project" value="UniProtKB-KW"/>
</dbReference>
<dbReference type="GO" id="GO:0140662">
    <property type="term" value="F:ATP-dependent protein folding chaperone"/>
    <property type="evidence" value="ECO:0007669"/>
    <property type="project" value="InterPro"/>
</dbReference>
<evidence type="ECO:0000256" key="2">
    <source>
        <dbReference type="ARBA" id="ARBA00022741"/>
    </source>
</evidence>
<dbReference type="AlphaFoldDB" id="A0A914R6M0"/>
<reference evidence="5" key="1">
    <citation type="submission" date="2022-11" db="UniProtKB">
        <authorList>
            <consortium name="WormBaseParasite"/>
        </authorList>
    </citation>
    <scope>IDENTIFICATION</scope>
</reference>
<dbReference type="InterPro" id="IPR043129">
    <property type="entry name" value="ATPase_NBD"/>
</dbReference>
<dbReference type="Gene3D" id="3.90.640.10">
    <property type="entry name" value="Actin, Chain A, domain 4"/>
    <property type="match status" value="1"/>
</dbReference>
<dbReference type="InterPro" id="IPR013126">
    <property type="entry name" value="Hsp_70_fam"/>
</dbReference>
<dbReference type="Pfam" id="PF00012">
    <property type="entry name" value="HSP70"/>
    <property type="match status" value="1"/>
</dbReference>
<evidence type="ECO:0000313" key="5">
    <source>
        <dbReference type="WBParaSite" id="PEQ_0000032101-mRNA-1"/>
    </source>
</evidence>
<dbReference type="Proteomes" id="UP000887564">
    <property type="component" value="Unplaced"/>
</dbReference>
<dbReference type="Gene3D" id="3.30.420.40">
    <property type="match status" value="1"/>
</dbReference>
<evidence type="ECO:0000313" key="4">
    <source>
        <dbReference type="Proteomes" id="UP000887564"/>
    </source>
</evidence>
<evidence type="ECO:0000256" key="1">
    <source>
        <dbReference type="ARBA" id="ARBA00007381"/>
    </source>
</evidence>
<organism evidence="4 5">
    <name type="scientific">Parascaris equorum</name>
    <name type="common">Equine roundworm</name>
    <dbReference type="NCBI Taxonomy" id="6256"/>
    <lineage>
        <taxon>Eukaryota</taxon>
        <taxon>Metazoa</taxon>
        <taxon>Ecdysozoa</taxon>
        <taxon>Nematoda</taxon>
        <taxon>Chromadorea</taxon>
        <taxon>Rhabditida</taxon>
        <taxon>Spirurina</taxon>
        <taxon>Ascaridomorpha</taxon>
        <taxon>Ascaridoidea</taxon>
        <taxon>Ascarididae</taxon>
        <taxon>Parascaris</taxon>
    </lineage>
</organism>
<comment type="similarity">
    <text evidence="1">Belongs to the heat shock protein 70 family.</text>
</comment>
<keyword evidence="4" id="KW-1185">Reference proteome</keyword>
<accession>A0A914R6M0</accession>
<protein>
    <submittedName>
        <fullName evidence="5">Uncharacterized protein</fullName>
    </submittedName>
</protein>
<dbReference type="WBParaSite" id="PEQ_0000032101-mRNA-1">
    <property type="protein sequence ID" value="PEQ_0000032101-mRNA-1"/>
    <property type="gene ID" value="PEQ_0000032101"/>
</dbReference>